<dbReference type="PANTHER" id="PTHR36576">
    <property type="entry name" value="UPF0654 PROTEIN C11D3.01C-RELATED"/>
    <property type="match status" value="1"/>
</dbReference>
<evidence type="ECO:0000256" key="1">
    <source>
        <dbReference type="SAM" id="MobiDB-lite"/>
    </source>
</evidence>
<sequence>MEGMSAEEATNKVRGHKAALSNPHVSSNAKSRSKQAIDDLGNAHYGQDIAQQGKEEGHVLGGYKAAVKNPNVSDQGKQHAKQKLRERGK</sequence>
<dbReference type="InterPro" id="IPR018824">
    <property type="entry name" value="Conidiation-specific_6"/>
</dbReference>
<dbReference type="InterPro" id="IPR052670">
    <property type="entry name" value="UPF0654_domain"/>
</dbReference>
<evidence type="ECO:0008006" key="4">
    <source>
        <dbReference type="Google" id="ProtNLM"/>
    </source>
</evidence>
<feature type="region of interest" description="Disordered" evidence="1">
    <location>
        <begin position="1"/>
        <end position="89"/>
    </location>
</feature>
<comment type="caution">
    <text evidence="2">The sequence shown here is derived from an EMBL/GenBank/DDBJ whole genome shotgun (WGS) entry which is preliminary data.</text>
</comment>
<dbReference type="AlphaFoldDB" id="A0A370TEB7"/>
<dbReference type="GO" id="GO:0005737">
    <property type="term" value="C:cytoplasm"/>
    <property type="evidence" value="ECO:0007669"/>
    <property type="project" value="TreeGrafter"/>
</dbReference>
<keyword evidence="3" id="KW-1185">Reference proteome</keyword>
<name>A0A370TEB7_9HELO</name>
<dbReference type="Pfam" id="PF10346">
    <property type="entry name" value="Con-6"/>
    <property type="match status" value="2"/>
</dbReference>
<gene>
    <name evidence="2" type="ORF">BP5553_08476</name>
</gene>
<dbReference type="Proteomes" id="UP000254866">
    <property type="component" value="Unassembled WGS sequence"/>
</dbReference>
<protein>
    <recommendedName>
        <fullName evidence="4">Conidiation-specific protein 6</fullName>
    </recommendedName>
</protein>
<proteinExistence type="predicted"/>
<dbReference type="EMBL" id="NPIC01000009">
    <property type="protein sequence ID" value="RDL33037.1"/>
    <property type="molecule type" value="Genomic_DNA"/>
</dbReference>
<dbReference type="OrthoDB" id="5419162at2759"/>
<evidence type="ECO:0000313" key="2">
    <source>
        <dbReference type="EMBL" id="RDL33037.1"/>
    </source>
</evidence>
<dbReference type="GeneID" id="43601325"/>
<evidence type="ECO:0000313" key="3">
    <source>
        <dbReference type="Proteomes" id="UP000254866"/>
    </source>
</evidence>
<reference evidence="2 3" key="1">
    <citation type="journal article" date="2018" name="IMA Fungus">
        <title>IMA Genome-F 9: Draft genome sequence of Annulohypoxylon stygium, Aspergillus mulundensis, Berkeleyomyces basicola (syn. Thielaviopsis basicola), Ceratocystis smalleyi, two Cercospora beticola strains, Coleophoma cylindrospora, Fusarium fracticaudum, Phialophora cf. hyalina, and Morchella septimelata.</title>
        <authorList>
            <person name="Wingfield B.D."/>
            <person name="Bills G.F."/>
            <person name="Dong Y."/>
            <person name="Huang W."/>
            <person name="Nel W.J."/>
            <person name="Swalarsk-Parry B.S."/>
            <person name="Vaghefi N."/>
            <person name="Wilken P.M."/>
            <person name="An Z."/>
            <person name="de Beer Z.W."/>
            <person name="De Vos L."/>
            <person name="Chen L."/>
            <person name="Duong T.A."/>
            <person name="Gao Y."/>
            <person name="Hammerbacher A."/>
            <person name="Kikkert J.R."/>
            <person name="Li Y."/>
            <person name="Li H."/>
            <person name="Li K."/>
            <person name="Li Q."/>
            <person name="Liu X."/>
            <person name="Ma X."/>
            <person name="Naidoo K."/>
            <person name="Pethybridge S.J."/>
            <person name="Sun J."/>
            <person name="Steenkamp E.T."/>
            <person name="van der Nest M.A."/>
            <person name="van Wyk S."/>
            <person name="Wingfield M.J."/>
            <person name="Xiong C."/>
            <person name="Yue Q."/>
            <person name="Zhang X."/>
        </authorList>
    </citation>
    <scope>NUCLEOTIDE SEQUENCE [LARGE SCALE GENOMIC DNA]</scope>
    <source>
        <strain evidence="2 3">BP 5553</strain>
    </source>
</reference>
<dbReference type="RefSeq" id="XP_031866530.1">
    <property type="nucleotide sequence ID" value="XM_032017099.1"/>
</dbReference>
<organism evidence="2 3">
    <name type="scientific">Venustampulla echinocandica</name>
    <dbReference type="NCBI Taxonomy" id="2656787"/>
    <lineage>
        <taxon>Eukaryota</taxon>
        <taxon>Fungi</taxon>
        <taxon>Dikarya</taxon>
        <taxon>Ascomycota</taxon>
        <taxon>Pezizomycotina</taxon>
        <taxon>Leotiomycetes</taxon>
        <taxon>Helotiales</taxon>
        <taxon>Pleuroascaceae</taxon>
        <taxon>Venustampulla</taxon>
    </lineage>
</organism>
<dbReference type="PANTHER" id="PTHR36576:SF1">
    <property type="entry name" value="UPF0654 PROTEIN C11D3.01C-RELATED"/>
    <property type="match status" value="1"/>
</dbReference>
<accession>A0A370TEB7</accession>